<protein>
    <submittedName>
        <fullName evidence="2">Uncharacterized protein</fullName>
    </submittedName>
</protein>
<dbReference type="AlphaFoldDB" id="A0A915J8Z8"/>
<name>A0A915J8Z8_ROMCU</name>
<proteinExistence type="predicted"/>
<evidence type="ECO:0000313" key="2">
    <source>
        <dbReference type="WBParaSite" id="nRc.2.0.1.t22228-RA"/>
    </source>
</evidence>
<organism evidence="1 2">
    <name type="scientific">Romanomermis culicivorax</name>
    <name type="common">Nematode worm</name>
    <dbReference type="NCBI Taxonomy" id="13658"/>
    <lineage>
        <taxon>Eukaryota</taxon>
        <taxon>Metazoa</taxon>
        <taxon>Ecdysozoa</taxon>
        <taxon>Nematoda</taxon>
        <taxon>Enoplea</taxon>
        <taxon>Dorylaimia</taxon>
        <taxon>Mermithida</taxon>
        <taxon>Mermithoidea</taxon>
        <taxon>Mermithidae</taxon>
        <taxon>Romanomermis</taxon>
    </lineage>
</organism>
<accession>A0A915J8Z8</accession>
<dbReference type="WBParaSite" id="nRc.2.0.1.t22228-RA">
    <property type="protein sequence ID" value="nRc.2.0.1.t22228-RA"/>
    <property type="gene ID" value="nRc.2.0.1.g22228"/>
</dbReference>
<evidence type="ECO:0000313" key="1">
    <source>
        <dbReference type="Proteomes" id="UP000887565"/>
    </source>
</evidence>
<dbReference type="Proteomes" id="UP000887565">
    <property type="component" value="Unplaced"/>
</dbReference>
<keyword evidence="1" id="KW-1185">Reference proteome</keyword>
<sequence>MKLYDKVTSFPRPIYLKYHYGQKNSEKCKDLQLWGATDFIGRLLPSTTHRLTTCAFFVIVMMIARGTARTLARRIDFDQLGSFGAVWHQNFRSWRQNFFQFG</sequence>
<reference evidence="2" key="1">
    <citation type="submission" date="2022-11" db="UniProtKB">
        <authorList>
            <consortium name="WormBaseParasite"/>
        </authorList>
    </citation>
    <scope>IDENTIFICATION</scope>
</reference>